<dbReference type="AlphaFoldDB" id="A0A9J5ZDN1"/>
<dbReference type="EMBL" id="JACXVP010000004">
    <property type="protein sequence ID" value="KAG5610549.1"/>
    <property type="molecule type" value="Genomic_DNA"/>
</dbReference>
<evidence type="ECO:0000313" key="1">
    <source>
        <dbReference type="EMBL" id="KAG5610549.1"/>
    </source>
</evidence>
<protein>
    <submittedName>
        <fullName evidence="1">Uncharacterized protein</fullName>
    </submittedName>
</protein>
<gene>
    <name evidence="1" type="ORF">H5410_021830</name>
</gene>
<comment type="caution">
    <text evidence="1">The sequence shown here is derived from an EMBL/GenBank/DDBJ whole genome shotgun (WGS) entry which is preliminary data.</text>
</comment>
<reference evidence="1 2" key="1">
    <citation type="submission" date="2020-09" db="EMBL/GenBank/DDBJ databases">
        <title>De no assembly of potato wild relative species, Solanum commersonii.</title>
        <authorList>
            <person name="Cho K."/>
        </authorList>
    </citation>
    <scope>NUCLEOTIDE SEQUENCE [LARGE SCALE GENOMIC DNA]</scope>
    <source>
        <strain evidence="1">LZ3.2</strain>
        <tissue evidence="1">Leaf</tissue>
    </source>
</reference>
<evidence type="ECO:0000313" key="2">
    <source>
        <dbReference type="Proteomes" id="UP000824120"/>
    </source>
</evidence>
<keyword evidence="2" id="KW-1185">Reference proteome</keyword>
<proteinExistence type="predicted"/>
<accession>A0A9J5ZDN1</accession>
<sequence length="68" mass="8269">MEMKLSNDDDNRRHHLRNINAVIQDARLCGKNGVMDLLITRHNSYLRRETELENEPETYCNIFYRRYL</sequence>
<organism evidence="1 2">
    <name type="scientific">Solanum commersonii</name>
    <name type="common">Commerson's wild potato</name>
    <name type="synonym">Commerson's nightshade</name>
    <dbReference type="NCBI Taxonomy" id="4109"/>
    <lineage>
        <taxon>Eukaryota</taxon>
        <taxon>Viridiplantae</taxon>
        <taxon>Streptophyta</taxon>
        <taxon>Embryophyta</taxon>
        <taxon>Tracheophyta</taxon>
        <taxon>Spermatophyta</taxon>
        <taxon>Magnoliopsida</taxon>
        <taxon>eudicotyledons</taxon>
        <taxon>Gunneridae</taxon>
        <taxon>Pentapetalae</taxon>
        <taxon>asterids</taxon>
        <taxon>lamiids</taxon>
        <taxon>Solanales</taxon>
        <taxon>Solanaceae</taxon>
        <taxon>Solanoideae</taxon>
        <taxon>Solaneae</taxon>
        <taxon>Solanum</taxon>
    </lineage>
</organism>
<name>A0A9J5ZDN1_SOLCO</name>
<dbReference type="Proteomes" id="UP000824120">
    <property type="component" value="Chromosome 4"/>
</dbReference>